<sequence length="67" mass="7628">MRYDEGHFYRDRDGDVWQAVTDRILVFLADAGGCPDIITNDFVPAADVEREHGPLVEVRPARWEVVA</sequence>
<reference evidence="1 2" key="1">
    <citation type="submission" date="2024-10" db="EMBL/GenBank/DDBJ databases">
        <title>The Natural Products Discovery Center: Release of the First 8490 Sequenced Strains for Exploring Actinobacteria Biosynthetic Diversity.</title>
        <authorList>
            <person name="Kalkreuter E."/>
            <person name="Kautsar S.A."/>
            <person name="Yang D."/>
            <person name="Bader C.D."/>
            <person name="Teijaro C.N."/>
            <person name="Fluegel L."/>
            <person name="Davis C.M."/>
            <person name="Simpson J.R."/>
            <person name="Lauterbach L."/>
            <person name="Steele A.D."/>
            <person name="Gui C."/>
            <person name="Meng S."/>
            <person name="Li G."/>
            <person name="Viehrig K."/>
            <person name="Ye F."/>
            <person name="Su P."/>
            <person name="Kiefer A.F."/>
            <person name="Nichols A."/>
            <person name="Cepeda A.J."/>
            <person name="Yan W."/>
            <person name="Fan B."/>
            <person name="Jiang Y."/>
            <person name="Adhikari A."/>
            <person name="Zheng C.-J."/>
            <person name="Schuster L."/>
            <person name="Cowan T.M."/>
            <person name="Smanski M.J."/>
            <person name="Chevrette M.G."/>
            <person name="De Carvalho L.P.S."/>
            <person name="Shen B."/>
        </authorList>
    </citation>
    <scope>NUCLEOTIDE SEQUENCE [LARGE SCALE GENOMIC DNA]</scope>
    <source>
        <strain evidence="1 2">NPDC048320</strain>
    </source>
</reference>
<evidence type="ECO:0000313" key="2">
    <source>
        <dbReference type="Proteomes" id="UP001604267"/>
    </source>
</evidence>
<dbReference type="RefSeq" id="WP_392820949.1">
    <property type="nucleotide sequence ID" value="NZ_JBICYV010000015.1"/>
</dbReference>
<organism evidence="1 2">
    <name type="scientific">Streptomyces cinerochromogenes</name>
    <dbReference type="NCBI Taxonomy" id="66422"/>
    <lineage>
        <taxon>Bacteria</taxon>
        <taxon>Bacillati</taxon>
        <taxon>Actinomycetota</taxon>
        <taxon>Actinomycetes</taxon>
        <taxon>Kitasatosporales</taxon>
        <taxon>Streptomycetaceae</taxon>
        <taxon>Streptomyces</taxon>
    </lineage>
</organism>
<accession>A0ABW7BAW1</accession>
<dbReference type="Proteomes" id="UP001604267">
    <property type="component" value="Unassembled WGS sequence"/>
</dbReference>
<evidence type="ECO:0000313" key="1">
    <source>
        <dbReference type="EMBL" id="MFG3014340.1"/>
    </source>
</evidence>
<protein>
    <submittedName>
        <fullName evidence="1">Uncharacterized protein</fullName>
    </submittedName>
</protein>
<proteinExistence type="predicted"/>
<keyword evidence="2" id="KW-1185">Reference proteome</keyword>
<gene>
    <name evidence="1" type="ORF">ACGFZB_28755</name>
</gene>
<name>A0ABW7BAW1_9ACTN</name>
<comment type="caution">
    <text evidence="1">The sequence shown here is derived from an EMBL/GenBank/DDBJ whole genome shotgun (WGS) entry which is preliminary data.</text>
</comment>
<dbReference type="EMBL" id="JBICYV010000015">
    <property type="protein sequence ID" value="MFG3014340.1"/>
    <property type="molecule type" value="Genomic_DNA"/>
</dbReference>